<keyword evidence="14" id="KW-0325">Glycoprotein</keyword>
<keyword evidence="13" id="KW-1015">Disulfide bond</keyword>
<dbReference type="EMBL" id="JABDHM010000179">
    <property type="protein sequence ID" value="KAF5216747.1"/>
    <property type="molecule type" value="Genomic_DNA"/>
</dbReference>
<dbReference type="InterPro" id="IPR001577">
    <property type="entry name" value="Peptidase_M8"/>
</dbReference>
<feature type="active site" evidence="15">
    <location>
        <position position="193"/>
    </location>
</feature>
<evidence type="ECO:0000256" key="16">
    <source>
        <dbReference type="PIRSR" id="PIRSR601577-2"/>
    </source>
</evidence>
<comment type="caution">
    <text evidence="19">The sequence shown here is derived from an EMBL/GenBank/DDBJ whole genome shotgun (WGS) entry which is preliminary data.</text>
</comment>
<dbReference type="GO" id="GO:0004222">
    <property type="term" value="F:metalloendopeptidase activity"/>
    <property type="evidence" value="ECO:0007669"/>
    <property type="project" value="UniProtKB-UniRule"/>
</dbReference>
<dbReference type="Proteomes" id="UP000583944">
    <property type="component" value="Unassembled WGS sequence"/>
</dbReference>
<feature type="region of interest" description="Disordered" evidence="18">
    <location>
        <begin position="224"/>
        <end position="243"/>
    </location>
</feature>
<reference evidence="19 20" key="1">
    <citation type="journal article" date="2019" name="Genome Biol. Evol.">
        <title>Nanopore Sequencing Significantly Improves Genome Assembly of the Protozoan Parasite Trypanosoma cruzi.</title>
        <authorList>
            <person name="Diaz-Viraque F."/>
            <person name="Pita S."/>
            <person name="Greif G."/>
            <person name="de Souza R.C.M."/>
            <person name="Iraola G."/>
            <person name="Robello C."/>
        </authorList>
    </citation>
    <scope>NUCLEOTIDE SEQUENCE [LARGE SCALE GENOMIC DNA]</scope>
    <source>
        <strain evidence="19 20">Berenice</strain>
    </source>
</reference>
<dbReference type="PANTHER" id="PTHR10942">
    <property type="entry name" value="LEISHMANOLYSIN-LIKE PEPTIDASE"/>
    <property type="match status" value="1"/>
</dbReference>
<evidence type="ECO:0000313" key="20">
    <source>
        <dbReference type="Proteomes" id="UP000583944"/>
    </source>
</evidence>
<evidence type="ECO:0000256" key="12">
    <source>
        <dbReference type="ARBA" id="ARBA00023145"/>
    </source>
</evidence>
<evidence type="ECO:0000256" key="18">
    <source>
        <dbReference type="SAM" id="MobiDB-lite"/>
    </source>
</evidence>
<dbReference type="PANTHER" id="PTHR10942:SF0">
    <property type="entry name" value="LEISHMANOLYSIN-LIKE PEPTIDASE"/>
    <property type="match status" value="1"/>
</dbReference>
<dbReference type="Gene3D" id="3.10.170.20">
    <property type="match status" value="1"/>
</dbReference>
<evidence type="ECO:0000313" key="19">
    <source>
        <dbReference type="EMBL" id="KAF5216747.1"/>
    </source>
</evidence>
<name>A0A7J6XQN7_TRYCR</name>
<keyword evidence="11" id="KW-0472">Membrane</keyword>
<dbReference type="GO" id="GO:0006508">
    <property type="term" value="P:proteolysis"/>
    <property type="evidence" value="ECO:0007669"/>
    <property type="project" value="UniProtKB-KW"/>
</dbReference>
<dbReference type="AlphaFoldDB" id="A0A7J6XQN7"/>
<dbReference type="SUPFAM" id="SSF55486">
    <property type="entry name" value="Metalloproteases ('zincins'), catalytic domain"/>
    <property type="match status" value="1"/>
</dbReference>
<dbReference type="PRINTS" id="PR00782">
    <property type="entry name" value="LSHMANOLYSIN"/>
</dbReference>
<evidence type="ECO:0000256" key="1">
    <source>
        <dbReference type="ARBA" id="ARBA00001249"/>
    </source>
</evidence>
<evidence type="ECO:0000256" key="10">
    <source>
        <dbReference type="ARBA" id="ARBA00023049"/>
    </source>
</evidence>
<evidence type="ECO:0000256" key="7">
    <source>
        <dbReference type="ARBA" id="ARBA00022801"/>
    </source>
</evidence>
<keyword evidence="9" id="KW-0130">Cell adhesion</keyword>
<comment type="similarity">
    <text evidence="3 17">Belongs to the peptidase M8 family.</text>
</comment>
<feature type="binding site" evidence="16">
    <location>
        <position position="192"/>
    </location>
    <ligand>
        <name>Zn(2+)</name>
        <dbReference type="ChEBI" id="CHEBI:29105"/>
        <note>catalytic</note>
    </ligand>
</feature>
<gene>
    <name evidence="19" type="ORF">ECC02_010461</name>
</gene>
<keyword evidence="12" id="KW-0865">Zymogen</keyword>
<sequence>MEKYGRLPTAVVREVPRRGRGAVQAYTAASEDGDDGWAPIRIKVSAEDMYNPLRHCTAAGDLRIDHGGRVITCEEDDVLTEERRSIVLRQILAAAIQLHSERLSVRPVTRPVVIPRTGLGLCDNFTIPHKHHTVGVAGTDMIIYANGFPTSGPSAWAVPCFMLGDGRPFAAAVNFDPKKVAVTNGDVRIAAHELGHALGFYVHDFDVQYDFRGPERAWDAQGVGDFNAEDEGNGASVPQLPHT</sequence>
<evidence type="ECO:0000256" key="5">
    <source>
        <dbReference type="ARBA" id="ARBA00022723"/>
    </source>
</evidence>
<evidence type="ECO:0000256" key="14">
    <source>
        <dbReference type="ARBA" id="ARBA00023180"/>
    </source>
</evidence>
<protein>
    <recommendedName>
        <fullName evidence="17">Leishmanolysin-like peptidase</fullName>
        <ecNumber evidence="17">3.4.24.-</ecNumber>
    </recommendedName>
</protein>
<evidence type="ECO:0000256" key="3">
    <source>
        <dbReference type="ARBA" id="ARBA00005860"/>
    </source>
</evidence>
<keyword evidence="7 17" id="KW-0378">Hydrolase</keyword>
<dbReference type="EC" id="3.4.24.-" evidence="17"/>
<keyword evidence="4 17" id="KW-0645">Protease</keyword>
<dbReference type="Pfam" id="PF01457">
    <property type="entry name" value="Peptidase_M8"/>
    <property type="match status" value="1"/>
</dbReference>
<organism evidence="19 20">
    <name type="scientific">Trypanosoma cruzi</name>
    <dbReference type="NCBI Taxonomy" id="5693"/>
    <lineage>
        <taxon>Eukaryota</taxon>
        <taxon>Discoba</taxon>
        <taxon>Euglenozoa</taxon>
        <taxon>Kinetoplastea</taxon>
        <taxon>Metakinetoplastina</taxon>
        <taxon>Trypanosomatida</taxon>
        <taxon>Trypanosomatidae</taxon>
        <taxon>Trypanosoma</taxon>
        <taxon>Schizotrypanum</taxon>
    </lineage>
</organism>
<comment type="catalytic activity">
    <reaction evidence="1">
        <text>Preference for hydrophobic residues at P1 and P1' and basic residues at P2' and P3'. A model nonapeptide is cleaved at -Ala-Tyr-|-Leu-Lys-Lys-.</text>
        <dbReference type="EC" id="3.4.24.36"/>
    </reaction>
</comment>
<evidence type="ECO:0000256" key="15">
    <source>
        <dbReference type="PIRSR" id="PIRSR601577-1"/>
    </source>
</evidence>
<comment type="subcellular location">
    <subcellularLocation>
        <location evidence="2">Membrane</location>
    </subcellularLocation>
</comment>
<dbReference type="GO" id="GO:0005737">
    <property type="term" value="C:cytoplasm"/>
    <property type="evidence" value="ECO:0007669"/>
    <property type="project" value="TreeGrafter"/>
</dbReference>
<comment type="cofactor">
    <cofactor evidence="16 17">
        <name>Zn(2+)</name>
        <dbReference type="ChEBI" id="CHEBI:29105"/>
    </cofactor>
    <text evidence="16 17">Binds 1 zinc ion per subunit.</text>
</comment>
<proteinExistence type="inferred from homology"/>
<evidence type="ECO:0000256" key="8">
    <source>
        <dbReference type="ARBA" id="ARBA00022833"/>
    </source>
</evidence>
<keyword evidence="8 16" id="KW-0862">Zinc</keyword>
<evidence type="ECO:0000256" key="11">
    <source>
        <dbReference type="ARBA" id="ARBA00023136"/>
    </source>
</evidence>
<evidence type="ECO:0000256" key="13">
    <source>
        <dbReference type="ARBA" id="ARBA00023157"/>
    </source>
</evidence>
<evidence type="ECO:0000256" key="2">
    <source>
        <dbReference type="ARBA" id="ARBA00004370"/>
    </source>
</evidence>
<keyword evidence="5 16" id="KW-0479">Metal-binding</keyword>
<evidence type="ECO:0000256" key="6">
    <source>
        <dbReference type="ARBA" id="ARBA00022729"/>
    </source>
</evidence>
<keyword evidence="10 16" id="KW-0482">Metalloprotease</keyword>
<accession>A0A7J6XQN7</accession>
<dbReference type="GO" id="GO:0016020">
    <property type="term" value="C:membrane"/>
    <property type="evidence" value="ECO:0007669"/>
    <property type="project" value="UniProtKB-SubCell"/>
</dbReference>
<evidence type="ECO:0000256" key="17">
    <source>
        <dbReference type="RuleBase" id="RU366077"/>
    </source>
</evidence>
<evidence type="ECO:0000256" key="9">
    <source>
        <dbReference type="ARBA" id="ARBA00022889"/>
    </source>
</evidence>
<dbReference type="GO" id="GO:0046872">
    <property type="term" value="F:metal ion binding"/>
    <property type="evidence" value="ECO:0007669"/>
    <property type="project" value="UniProtKB-KW"/>
</dbReference>
<feature type="binding site" evidence="16">
    <location>
        <position position="196"/>
    </location>
    <ligand>
        <name>Zn(2+)</name>
        <dbReference type="ChEBI" id="CHEBI:29105"/>
        <note>catalytic</note>
    </ligand>
</feature>
<dbReference type="VEuPathDB" id="TriTrypDB:ECC02_010461"/>
<keyword evidence="6" id="KW-0732">Signal</keyword>
<dbReference type="GO" id="GO:0007155">
    <property type="term" value="P:cell adhesion"/>
    <property type="evidence" value="ECO:0007669"/>
    <property type="project" value="UniProtKB-KW"/>
</dbReference>
<evidence type="ECO:0000256" key="4">
    <source>
        <dbReference type="ARBA" id="ARBA00022670"/>
    </source>
</evidence>